<feature type="binding site" evidence="9">
    <location>
        <position position="154"/>
    </location>
    <ligand>
        <name>Zn(2+)</name>
        <dbReference type="ChEBI" id="CHEBI:29105"/>
        <label>2</label>
    </ligand>
</feature>
<dbReference type="InterPro" id="IPR001623">
    <property type="entry name" value="DnaJ_domain"/>
</dbReference>
<evidence type="ECO:0000256" key="3">
    <source>
        <dbReference type="ARBA" id="ARBA00022723"/>
    </source>
</evidence>
<feature type="repeat" description="CXXCXGXG motif" evidence="9">
    <location>
        <begin position="173"/>
        <end position="180"/>
    </location>
</feature>
<dbReference type="PANTHER" id="PTHR43096">
    <property type="entry name" value="DNAJ HOMOLOG 1, MITOCHONDRIAL-RELATED"/>
    <property type="match status" value="1"/>
</dbReference>
<dbReference type="CDD" id="cd06257">
    <property type="entry name" value="DnaJ"/>
    <property type="match status" value="1"/>
</dbReference>
<dbReference type="Pfam" id="PF00684">
    <property type="entry name" value="DnaJ_CXXCXGXG"/>
    <property type="match status" value="1"/>
</dbReference>
<keyword evidence="7 9" id="KW-0346">Stress response</keyword>
<feature type="binding site" evidence="9">
    <location>
        <position position="176"/>
    </location>
    <ligand>
        <name>Zn(2+)</name>
        <dbReference type="ChEBI" id="CHEBI:29105"/>
        <label>2</label>
    </ligand>
</feature>
<comment type="similarity">
    <text evidence="9">Belongs to the DnaJ family.</text>
</comment>
<dbReference type="InterPro" id="IPR001305">
    <property type="entry name" value="HSP_DnaJ_Cys-rich_dom"/>
</dbReference>
<evidence type="ECO:0000256" key="8">
    <source>
        <dbReference type="ARBA" id="ARBA00023186"/>
    </source>
</evidence>
<dbReference type="RefSeq" id="WP_007473298.1">
    <property type="nucleotide sequence ID" value="NZ_ABCJ01000001.1"/>
</dbReference>
<feature type="repeat" description="CXXCXGXG motif" evidence="9">
    <location>
        <begin position="187"/>
        <end position="194"/>
    </location>
</feature>
<feature type="domain" description="J" evidence="11">
    <location>
        <begin position="2"/>
        <end position="67"/>
    </location>
</feature>
<evidence type="ECO:0000256" key="7">
    <source>
        <dbReference type="ARBA" id="ARBA00023016"/>
    </source>
</evidence>
<gene>
    <name evidence="9" type="primary">dnaJ</name>
    <name evidence="13" type="ORF">CMTB2_02753</name>
</gene>
<dbReference type="GO" id="GO:0005524">
    <property type="term" value="F:ATP binding"/>
    <property type="evidence" value="ECO:0007669"/>
    <property type="project" value="InterPro"/>
</dbReference>
<dbReference type="Pfam" id="PF00226">
    <property type="entry name" value="DnaJ"/>
    <property type="match status" value="1"/>
</dbReference>
<evidence type="ECO:0000256" key="6">
    <source>
        <dbReference type="ARBA" id="ARBA00022833"/>
    </source>
</evidence>
<keyword evidence="2 9" id="KW-0235">DNA replication</keyword>
<comment type="subcellular location">
    <subcellularLocation>
        <location evidence="9">Cytoplasm</location>
    </subcellularLocation>
</comment>
<evidence type="ECO:0000256" key="9">
    <source>
        <dbReference type="HAMAP-Rule" id="MF_01152"/>
    </source>
</evidence>
<dbReference type="GO" id="GO:0006260">
    <property type="term" value="P:DNA replication"/>
    <property type="evidence" value="ECO:0007669"/>
    <property type="project" value="UniProtKB-KW"/>
</dbReference>
<dbReference type="PROSITE" id="PS00636">
    <property type="entry name" value="DNAJ_1"/>
    <property type="match status" value="1"/>
</dbReference>
<keyword evidence="6 9" id="KW-0862">Zinc</keyword>
<dbReference type="GO" id="GO:0042026">
    <property type="term" value="P:protein refolding"/>
    <property type="evidence" value="ECO:0007669"/>
    <property type="project" value="TreeGrafter"/>
</dbReference>
<evidence type="ECO:0000259" key="11">
    <source>
        <dbReference type="PROSITE" id="PS50076"/>
    </source>
</evidence>
<keyword evidence="3 9" id="KW-0479">Metal-binding</keyword>
<evidence type="ECO:0000313" key="14">
    <source>
        <dbReference type="Proteomes" id="UP000003288"/>
    </source>
</evidence>
<dbReference type="FunFam" id="2.60.260.20:FF:000005">
    <property type="entry name" value="Chaperone protein dnaJ 1, mitochondrial"/>
    <property type="match status" value="1"/>
</dbReference>
<feature type="repeat" description="CXXCXGXG motif" evidence="9">
    <location>
        <begin position="151"/>
        <end position="158"/>
    </location>
</feature>
<comment type="cofactor">
    <cofactor evidence="9">
        <name>Zn(2+)</name>
        <dbReference type="ChEBI" id="CHEBI:29105"/>
    </cofactor>
    <text evidence="9">Binds 2 Zn(2+) ions per monomer.</text>
</comment>
<feature type="binding site" evidence="9">
    <location>
        <position position="137"/>
    </location>
    <ligand>
        <name>Zn(2+)</name>
        <dbReference type="ChEBI" id="CHEBI:29105"/>
        <label>1</label>
    </ligand>
</feature>
<evidence type="ECO:0000256" key="5">
    <source>
        <dbReference type="ARBA" id="ARBA00022771"/>
    </source>
</evidence>
<dbReference type="GO" id="GO:0051082">
    <property type="term" value="F:unfolded protein binding"/>
    <property type="evidence" value="ECO:0007669"/>
    <property type="project" value="UniProtKB-UniRule"/>
</dbReference>
<dbReference type="EMBL" id="ABCJ01000001">
    <property type="protein sequence ID" value="EDM24400.1"/>
    <property type="molecule type" value="Genomic_DNA"/>
</dbReference>
<evidence type="ECO:0000313" key="13">
    <source>
        <dbReference type="EMBL" id="EDM24400.1"/>
    </source>
</evidence>
<dbReference type="AlphaFoldDB" id="A0AAI9AIW6"/>
<comment type="function">
    <text evidence="9">Participates actively in the response to hyperosmotic and heat shock by preventing the aggregation of stress-denatured proteins and by disaggregating proteins, also in an autonomous, DnaK-independent fashion. Unfolded proteins bind initially to DnaJ; upon interaction with the DnaJ-bound protein, DnaK hydrolyzes its bound ATP, resulting in the formation of a stable complex. GrpE releases ADP from DnaK; ATP binding to DnaK triggers the release of the substrate protein, thus completing the reaction cycle. Several rounds of ATP-dependent interactions between DnaJ, DnaK and GrpE are required for fully efficient folding. Also involved, together with DnaK and GrpE, in the DNA replication of plasmids through activation of initiation proteins.</text>
</comment>
<evidence type="ECO:0000259" key="12">
    <source>
        <dbReference type="PROSITE" id="PS51188"/>
    </source>
</evidence>
<evidence type="ECO:0000256" key="10">
    <source>
        <dbReference type="PROSITE-ProRule" id="PRU00546"/>
    </source>
</evidence>
<dbReference type="NCBIfam" id="NF008035">
    <property type="entry name" value="PRK10767.1"/>
    <property type="match status" value="1"/>
</dbReference>
<dbReference type="SUPFAM" id="SSF57938">
    <property type="entry name" value="DnaJ/Hsp40 cysteine-rich domain"/>
    <property type="match status" value="1"/>
</dbReference>
<keyword evidence="4 9" id="KW-0677">Repeat</keyword>
<feature type="binding site" evidence="9">
    <location>
        <position position="187"/>
    </location>
    <ligand>
        <name>Zn(2+)</name>
        <dbReference type="ChEBI" id="CHEBI:29105"/>
        <label>1</label>
    </ligand>
</feature>
<dbReference type="GO" id="GO:0031072">
    <property type="term" value="F:heat shock protein binding"/>
    <property type="evidence" value="ECO:0007669"/>
    <property type="project" value="InterPro"/>
</dbReference>
<dbReference type="HAMAP" id="MF_01152">
    <property type="entry name" value="DnaJ"/>
    <property type="match status" value="1"/>
</dbReference>
<evidence type="ECO:0000256" key="4">
    <source>
        <dbReference type="ARBA" id="ARBA00022737"/>
    </source>
</evidence>
<feature type="binding site" evidence="9">
    <location>
        <position position="190"/>
    </location>
    <ligand>
        <name>Zn(2+)</name>
        <dbReference type="ChEBI" id="CHEBI:29105"/>
        <label>1</label>
    </ligand>
</feature>
<keyword evidence="5 9" id="KW-0863">Zinc-finger</keyword>
<keyword evidence="8 9" id="KW-0143">Chaperone</keyword>
<feature type="domain" description="CR-type" evidence="12">
    <location>
        <begin position="124"/>
        <end position="199"/>
    </location>
</feature>
<feature type="repeat" description="CXXCXGXG motif" evidence="9">
    <location>
        <begin position="137"/>
        <end position="144"/>
    </location>
</feature>
<evidence type="ECO:0000256" key="2">
    <source>
        <dbReference type="ARBA" id="ARBA00022705"/>
    </source>
</evidence>
<dbReference type="SMART" id="SM00271">
    <property type="entry name" value="DnaJ"/>
    <property type="match status" value="1"/>
</dbReference>
<feature type="binding site" evidence="9">
    <location>
        <position position="140"/>
    </location>
    <ligand>
        <name>Zn(2+)</name>
        <dbReference type="ChEBI" id="CHEBI:29105"/>
        <label>1</label>
    </ligand>
</feature>
<comment type="domain">
    <text evidence="9">The J domain is necessary and sufficient to stimulate DnaK ATPase activity. Zinc center 1 plays an important role in the autonomous, DnaK-independent chaperone activity of DnaJ. Zinc center 2 is essential for interaction with DnaK and for DnaJ activity.</text>
</comment>
<organism evidence="13 14">
    <name type="scientific">Caminibacter mediatlanticus TB-2</name>
    <dbReference type="NCBI Taxonomy" id="391592"/>
    <lineage>
        <taxon>Bacteria</taxon>
        <taxon>Pseudomonadati</taxon>
        <taxon>Campylobacterota</taxon>
        <taxon>Epsilonproteobacteria</taxon>
        <taxon>Nautiliales</taxon>
        <taxon>Nautiliaceae</taxon>
        <taxon>Caminibacter</taxon>
    </lineage>
</organism>
<name>A0AAI9AIW6_9BACT</name>
<dbReference type="GO" id="GO:0005737">
    <property type="term" value="C:cytoplasm"/>
    <property type="evidence" value="ECO:0007669"/>
    <property type="project" value="UniProtKB-SubCell"/>
</dbReference>
<dbReference type="Gene3D" id="1.10.287.110">
    <property type="entry name" value="DnaJ domain"/>
    <property type="match status" value="1"/>
</dbReference>
<dbReference type="InterPro" id="IPR036410">
    <property type="entry name" value="HSP_DnaJ_Cys-rich_dom_sf"/>
</dbReference>
<dbReference type="Gene3D" id="2.60.260.20">
    <property type="entry name" value="Urease metallochaperone UreE, N-terminal domain"/>
    <property type="match status" value="2"/>
</dbReference>
<reference evidence="13 14" key="1">
    <citation type="journal article" date="2011" name="Stand. Genomic Sci.">
        <title>Draft genome sequence of Caminibacter mediatlanticus strain TB-2, an epsilonproteobacterium isolated from a deep-sea hydrothermal vent.</title>
        <authorList>
            <person name="Giovannelli D."/>
            <person name="Ferriera S."/>
            <person name="Johnson J."/>
            <person name="Kravitz S."/>
            <person name="Perez-Rodriguez I."/>
            <person name="Ricci J."/>
            <person name="O'Brien C."/>
            <person name="Voordeckers J.W."/>
            <person name="Bini E."/>
            <person name="Vetriani C."/>
        </authorList>
    </citation>
    <scope>NUCLEOTIDE SEQUENCE [LARGE SCALE GENOMIC DNA]</scope>
    <source>
        <strain evidence="13 14">TB-2</strain>
    </source>
</reference>
<dbReference type="SUPFAM" id="SSF49493">
    <property type="entry name" value="HSP40/DnaJ peptide-binding domain"/>
    <property type="match status" value="2"/>
</dbReference>
<dbReference type="CDD" id="cd10719">
    <property type="entry name" value="DnaJ_zf"/>
    <property type="match status" value="1"/>
</dbReference>
<dbReference type="NCBIfam" id="TIGR02349">
    <property type="entry name" value="DnaJ_bact"/>
    <property type="match status" value="1"/>
</dbReference>
<feature type="binding site" evidence="9">
    <location>
        <position position="151"/>
    </location>
    <ligand>
        <name>Zn(2+)</name>
        <dbReference type="ChEBI" id="CHEBI:29105"/>
        <label>2</label>
    </ligand>
</feature>
<protein>
    <recommendedName>
        <fullName evidence="9">Chaperone protein DnaJ</fullName>
    </recommendedName>
</protein>
<proteinExistence type="inferred from homology"/>
<comment type="caution">
    <text evidence="13">The sequence shown here is derived from an EMBL/GenBank/DDBJ whole genome shotgun (WGS) entry which is preliminary data.</text>
</comment>
<dbReference type="InterPro" id="IPR002939">
    <property type="entry name" value="DnaJ_C"/>
</dbReference>
<dbReference type="GO" id="GO:0008270">
    <property type="term" value="F:zinc ion binding"/>
    <property type="evidence" value="ECO:0007669"/>
    <property type="project" value="UniProtKB-UniRule"/>
</dbReference>
<accession>A0AAI9AIW6</accession>
<comment type="subunit">
    <text evidence="9">Homodimer.</text>
</comment>
<dbReference type="PRINTS" id="PR00625">
    <property type="entry name" value="JDOMAIN"/>
</dbReference>
<dbReference type="InterPro" id="IPR036869">
    <property type="entry name" value="J_dom_sf"/>
</dbReference>
<dbReference type="PROSITE" id="PS50076">
    <property type="entry name" value="DNAJ_2"/>
    <property type="match status" value="1"/>
</dbReference>
<dbReference type="PANTHER" id="PTHR43096:SF48">
    <property type="entry name" value="CHAPERONE PROTEIN DNAJ"/>
    <property type="match status" value="1"/>
</dbReference>
<feature type="zinc finger region" description="CR-type" evidence="10">
    <location>
        <begin position="124"/>
        <end position="199"/>
    </location>
</feature>
<keyword evidence="1 9" id="KW-0963">Cytoplasm</keyword>
<feature type="binding site" evidence="9">
    <location>
        <position position="173"/>
    </location>
    <ligand>
        <name>Zn(2+)</name>
        <dbReference type="ChEBI" id="CHEBI:29105"/>
        <label>2</label>
    </ligand>
</feature>
<dbReference type="CDD" id="cd10747">
    <property type="entry name" value="DnaJ_C"/>
    <property type="match status" value="1"/>
</dbReference>
<dbReference type="PROSITE" id="PS51188">
    <property type="entry name" value="ZF_CR"/>
    <property type="match status" value="1"/>
</dbReference>
<sequence>MDYYEILGVSRNATKVEIKKAYRKLAMKYHPDRNPGDKEAEEKFKLINEAYQVLSDDEKRAIYDRYGKDGLEGRGYKTDFDFSDIFDMFNDIFGGGNSYEEFHMPYHMDKKYEVTLEFEEAAFGISRKIEIEYYSICDKCNGKGATKTITCPSCHGRGSIVVGNGFIRMTQTCPQCEGRGYIPKEICNKCKGKGYITKKEKVKIDIPAGVDSGMSMRIPRKGNEYPQGRGDLYLIFNVKESKIFKRKGNHLIVEVPVFFTSAILGDKIKIPTLNGSKEIEIKPHTEDKTKIIFKNEGLPDPNTGIRGDLIAIVNITYPKKLTNEQKELLEKLHESFTGEIKEHKNILEEAIEKIKSFFKS</sequence>
<dbReference type="InterPro" id="IPR008971">
    <property type="entry name" value="HSP40/DnaJ_pept-bd"/>
</dbReference>
<dbReference type="InterPro" id="IPR018253">
    <property type="entry name" value="DnaJ_domain_CS"/>
</dbReference>
<dbReference type="FunFam" id="1.10.287.110:FF:000034">
    <property type="entry name" value="Chaperone protein DnaJ"/>
    <property type="match status" value="1"/>
</dbReference>
<dbReference type="Proteomes" id="UP000003288">
    <property type="component" value="Unassembled WGS sequence"/>
</dbReference>
<dbReference type="Pfam" id="PF01556">
    <property type="entry name" value="DnaJ_C"/>
    <property type="match status" value="1"/>
</dbReference>
<dbReference type="Gene3D" id="6.20.20.10">
    <property type="match status" value="2"/>
</dbReference>
<dbReference type="InterPro" id="IPR012724">
    <property type="entry name" value="DnaJ"/>
</dbReference>
<dbReference type="SUPFAM" id="SSF46565">
    <property type="entry name" value="Chaperone J-domain"/>
    <property type="match status" value="1"/>
</dbReference>
<dbReference type="GO" id="GO:0009408">
    <property type="term" value="P:response to heat"/>
    <property type="evidence" value="ECO:0007669"/>
    <property type="project" value="InterPro"/>
</dbReference>
<evidence type="ECO:0000256" key="1">
    <source>
        <dbReference type="ARBA" id="ARBA00022490"/>
    </source>
</evidence>